<proteinExistence type="predicted"/>
<feature type="domain" description="RdRp catalytic" evidence="2">
    <location>
        <begin position="77"/>
        <end position="197"/>
    </location>
</feature>
<dbReference type="GO" id="GO:0006351">
    <property type="term" value="P:DNA-templated transcription"/>
    <property type="evidence" value="ECO:0007669"/>
    <property type="project" value="InterPro"/>
</dbReference>
<keyword evidence="1" id="KW-0693">Viral RNA replication</keyword>
<dbReference type="PROSITE" id="PS50507">
    <property type="entry name" value="RDRP_SSRNA_POS"/>
    <property type="match status" value="1"/>
</dbReference>
<protein>
    <submittedName>
        <fullName evidence="3">RNA-dependent RNA polymerase</fullName>
    </submittedName>
</protein>
<accession>H9EJ05</accession>
<organism evidence="3">
    <name type="scientific">uncultured virus</name>
    <dbReference type="NCBI Taxonomy" id="340016"/>
    <lineage>
        <taxon>Viruses</taxon>
        <taxon>environmental samples</taxon>
    </lineage>
</organism>
<dbReference type="GO" id="GO:0003723">
    <property type="term" value="F:RNA binding"/>
    <property type="evidence" value="ECO:0007669"/>
    <property type="project" value="InterPro"/>
</dbReference>
<sequence length="254" mass="28581">MVKVELSVNVTPGSEPTKAPRLIEGCTPEMTILTAPWYSALLGVLKKKWNQESPIFIAIGSDSKTVGDYIASPPDNWLIDEDDVSNWDSCVQKYNLLVCKRVLRHFHAPSHVVEFFTRNFHKRGVTKSGIRYECPLRIGSGEAWTAVFNSIINAVDHIFIFCRRRHLTVAEASNQIKMVVTGDDNTLRYPSPRISWKDEMAQLGFKSTCKPVASLTSTEFCSSRVSPSGGRTRHDVQIRAHAVQRRILTNSPQH</sequence>
<dbReference type="InterPro" id="IPR007094">
    <property type="entry name" value="RNA-dir_pol_PSvirus"/>
</dbReference>
<keyword evidence="3" id="KW-0696">RNA-directed RNA polymerase</keyword>
<keyword evidence="3" id="KW-0548">Nucleotidyltransferase</keyword>
<dbReference type="GO" id="GO:0003968">
    <property type="term" value="F:RNA-directed RNA polymerase activity"/>
    <property type="evidence" value="ECO:0007669"/>
    <property type="project" value="UniProtKB-KW"/>
</dbReference>
<name>H9EJ05_9VIRU</name>
<dbReference type="InterPro" id="IPR001205">
    <property type="entry name" value="RNA-dir_pol_C"/>
</dbReference>
<keyword evidence="3" id="KW-0808">Transferase</keyword>
<evidence type="ECO:0000313" key="3">
    <source>
        <dbReference type="EMBL" id="AFE55713.1"/>
    </source>
</evidence>
<dbReference type="Pfam" id="PF00680">
    <property type="entry name" value="RdRP_1"/>
    <property type="match status" value="1"/>
</dbReference>
<reference evidence="3" key="1">
    <citation type="journal article" date="2012" name="J. Virol.">
        <title>Identification of novel positive-strand RNA viruses by metagenomic analysis of archaea-dominated yellowstone hot springs.</title>
        <authorList>
            <person name="Bolduc B."/>
            <person name="Shaughnessy D.P."/>
            <person name="Wolf Y.I."/>
            <person name="Koonin E.V."/>
            <person name="Roberto F.F."/>
            <person name="Young M."/>
        </authorList>
    </citation>
    <scope>NUCLEOTIDE SEQUENCE</scope>
</reference>
<dbReference type="InterPro" id="IPR043502">
    <property type="entry name" value="DNA/RNA_pol_sf"/>
</dbReference>
<evidence type="ECO:0000259" key="2">
    <source>
        <dbReference type="PROSITE" id="PS50507"/>
    </source>
</evidence>
<dbReference type="GO" id="GO:0039694">
    <property type="term" value="P:viral RNA genome replication"/>
    <property type="evidence" value="ECO:0007669"/>
    <property type="project" value="InterPro"/>
</dbReference>
<dbReference type="EMBL" id="JQ756123">
    <property type="protein sequence ID" value="AFE55713.1"/>
    <property type="molecule type" value="Genomic_RNA"/>
</dbReference>
<dbReference type="InterPro" id="IPR043128">
    <property type="entry name" value="Rev_trsase/Diguanyl_cyclase"/>
</dbReference>
<dbReference type="Gene3D" id="3.30.70.270">
    <property type="match status" value="1"/>
</dbReference>
<evidence type="ECO:0000256" key="1">
    <source>
        <dbReference type="ARBA" id="ARBA00022953"/>
    </source>
</evidence>
<dbReference type="SUPFAM" id="SSF56672">
    <property type="entry name" value="DNA/RNA polymerases"/>
    <property type="match status" value="1"/>
</dbReference>